<organism evidence="5 6">
    <name type="scientific">Dillenia turbinata</name>
    <dbReference type="NCBI Taxonomy" id="194707"/>
    <lineage>
        <taxon>Eukaryota</taxon>
        <taxon>Viridiplantae</taxon>
        <taxon>Streptophyta</taxon>
        <taxon>Embryophyta</taxon>
        <taxon>Tracheophyta</taxon>
        <taxon>Spermatophyta</taxon>
        <taxon>Magnoliopsida</taxon>
        <taxon>eudicotyledons</taxon>
        <taxon>Gunneridae</taxon>
        <taxon>Pentapetalae</taxon>
        <taxon>Dilleniales</taxon>
        <taxon>Dilleniaceae</taxon>
        <taxon>Dillenia</taxon>
    </lineage>
</organism>
<evidence type="ECO:0000256" key="4">
    <source>
        <dbReference type="SAM" id="MobiDB-lite"/>
    </source>
</evidence>
<gene>
    <name evidence="5" type="ORF">RJ641_030405</name>
</gene>
<dbReference type="Proteomes" id="UP001370490">
    <property type="component" value="Unassembled WGS sequence"/>
</dbReference>
<feature type="region of interest" description="Disordered" evidence="4">
    <location>
        <begin position="251"/>
        <end position="271"/>
    </location>
</feature>
<dbReference type="GO" id="GO:0003676">
    <property type="term" value="F:nucleic acid binding"/>
    <property type="evidence" value="ECO:0007669"/>
    <property type="project" value="InterPro"/>
</dbReference>
<evidence type="ECO:0000256" key="2">
    <source>
        <dbReference type="ARBA" id="ARBA00022472"/>
    </source>
</evidence>
<evidence type="ECO:0000313" key="6">
    <source>
        <dbReference type="Proteomes" id="UP001370490"/>
    </source>
</evidence>
<comment type="similarity">
    <text evidence="1">Belongs to the mTERF family.</text>
</comment>
<evidence type="ECO:0000256" key="3">
    <source>
        <dbReference type="ARBA" id="ARBA00022946"/>
    </source>
</evidence>
<reference evidence="5 6" key="1">
    <citation type="submission" date="2023-12" db="EMBL/GenBank/DDBJ databases">
        <title>A high-quality genome assembly for Dillenia turbinata (Dilleniales).</title>
        <authorList>
            <person name="Chanderbali A."/>
        </authorList>
    </citation>
    <scope>NUCLEOTIDE SEQUENCE [LARGE SCALE GENOMIC DNA]</scope>
    <source>
        <strain evidence="5">LSX21</strain>
        <tissue evidence="5">Leaf</tissue>
    </source>
</reference>
<dbReference type="SMART" id="SM00733">
    <property type="entry name" value="Mterf"/>
    <property type="match status" value="4"/>
</dbReference>
<accession>A0AAN8ZH27</accession>
<dbReference type="Gene3D" id="1.25.70.10">
    <property type="entry name" value="Transcription termination factor 3, mitochondrial"/>
    <property type="match status" value="1"/>
</dbReference>
<keyword evidence="2" id="KW-0805">Transcription regulation</keyword>
<dbReference type="PANTHER" id="PTHR13068:SF24">
    <property type="entry name" value="EXPRESSED PROTEIN"/>
    <property type="match status" value="1"/>
</dbReference>
<keyword evidence="6" id="KW-1185">Reference proteome</keyword>
<dbReference type="GO" id="GO:0006353">
    <property type="term" value="P:DNA-templated transcription termination"/>
    <property type="evidence" value="ECO:0007669"/>
    <property type="project" value="UniProtKB-KW"/>
</dbReference>
<dbReference type="GO" id="GO:0032502">
    <property type="term" value="P:developmental process"/>
    <property type="evidence" value="ECO:0007669"/>
    <property type="project" value="TreeGrafter"/>
</dbReference>
<proteinExistence type="inferred from homology"/>
<dbReference type="InterPro" id="IPR038538">
    <property type="entry name" value="MTERF_sf"/>
</dbReference>
<dbReference type="InterPro" id="IPR003690">
    <property type="entry name" value="MTERF"/>
</dbReference>
<keyword evidence="2" id="KW-0806">Transcription termination</keyword>
<dbReference type="AlphaFoldDB" id="A0AAN8ZH27"/>
<name>A0AAN8ZH27_9MAGN</name>
<dbReference type="Pfam" id="PF02536">
    <property type="entry name" value="mTERF"/>
    <property type="match status" value="1"/>
</dbReference>
<keyword evidence="3" id="KW-0809">Transit peptide</keyword>
<evidence type="ECO:0000313" key="5">
    <source>
        <dbReference type="EMBL" id="KAK6940874.1"/>
    </source>
</evidence>
<keyword evidence="2" id="KW-0804">Transcription</keyword>
<dbReference type="PANTHER" id="PTHR13068">
    <property type="entry name" value="CGI-12 PROTEIN-RELATED"/>
    <property type="match status" value="1"/>
</dbReference>
<protein>
    <submittedName>
        <fullName evidence="5">Transcription termination factor, mitochondrial/chloroplastic</fullName>
    </submittedName>
</protein>
<feature type="compositionally biased region" description="Acidic residues" evidence="4">
    <location>
        <begin position="258"/>
        <end position="271"/>
    </location>
</feature>
<comment type="caution">
    <text evidence="5">The sequence shown here is derived from an EMBL/GenBank/DDBJ whole genome shotgun (WGS) entry which is preliminary data.</text>
</comment>
<evidence type="ECO:0000256" key="1">
    <source>
        <dbReference type="ARBA" id="ARBA00007692"/>
    </source>
</evidence>
<sequence length="271" mass="31051">MSTVFFFIWSSKFVGDENERAASRERVYKLWRGIGIVPDELDGLELPVTVEVMEESVEFLPNLGLMSEVINNYPLVLGCCAKKNMIPVLDYLGKLGVRMRVGWVIKPFVDYLDSLGIPRLTVARLIEQRPHILGFELQEQMKPNIESPLEFNVRDASLGPVVAQYLEIIGLHLKPKLQNQLSFLSSSIELDPIDLGRVVEKMPQVVSLSNAALLRQVDFLLDYEKFSERMNYDFMDLEEMETDSSFDITLMESRSDESSSDYEEDSDDEYE</sequence>
<dbReference type="EMBL" id="JBAMMX010000005">
    <property type="protein sequence ID" value="KAK6940874.1"/>
    <property type="molecule type" value="Genomic_DNA"/>
</dbReference>